<dbReference type="Pfam" id="PF13962">
    <property type="entry name" value="PGG"/>
    <property type="match status" value="1"/>
</dbReference>
<evidence type="ECO:0000313" key="9">
    <source>
        <dbReference type="EMBL" id="KAK7280345.1"/>
    </source>
</evidence>
<feature type="transmembrane region" description="Helical" evidence="7">
    <location>
        <begin position="150"/>
        <end position="171"/>
    </location>
</feature>
<gene>
    <name evidence="9" type="ORF">RJT34_25408</name>
</gene>
<keyword evidence="10" id="KW-1185">Reference proteome</keyword>
<keyword evidence="6 7" id="KW-0472">Membrane</keyword>
<name>A0AAN9IJZ4_CLITE</name>
<evidence type="ECO:0000256" key="6">
    <source>
        <dbReference type="ARBA" id="ARBA00023136"/>
    </source>
</evidence>
<dbReference type="PANTHER" id="PTHR24186:SF56">
    <property type="entry name" value="PGG DOMAIN-CONTAINING PROTEIN"/>
    <property type="match status" value="1"/>
</dbReference>
<keyword evidence="4 7" id="KW-1133">Transmembrane helix</keyword>
<dbReference type="Proteomes" id="UP001359559">
    <property type="component" value="Unassembled WGS sequence"/>
</dbReference>
<organism evidence="9 10">
    <name type="scientific">Clitoria ternatea</name>
    <name type="common">Butterfly pea</name>
    <dbReference type="NCBI Taxonomy" id="43366"/>
    <lineage>
        <taxon>Eukaryota</taxon>
        <taxon>Viridiplantae</taxon>
        <taxon>Streptophyta</taxon>
        <taxon>Embryophyta</taxon>
        <taxon>Tracheophyta</taxon>
        <taxon>Spermatophyta</taxon>
        <taxon>Magnoliopsida</taxon>
        <taxon>eudicotyledons</taxon>
        <taxon>Gunneridae</taxon>
        <taxon>Pentapetalae</taxon>
        <taxon>rosids</taxon>
        <taxon>fabids</taxon>
        <taxon>Fabales</taxon>
        <taxon>Fabaceae</taxon>
        <taxon>Papilionoideae</taxon>
        <taxon>50 kb inversion clade</taxon>
        <taxon>NPAAA clade</taxon>
        <taxon>indigoferoid/millettioid clade</taxon>
        <taxon>Phaseoleae</taxon>
        <taxon>Clitoria</taxon>
    </lineage>
</organism>
<accession>A0AAN9IJZ4</accession>
<dbReference type="AlphaFoldDB" id="A0AAN9IJZ4"/>
<dbReference type="InterPro" id="IPR026961">
    <property type="entry name" value="PGG_dom"/>
</dbReference>
<protein>
    <recommendedName>
        <fullName evidence="8">PGG domain-containing protein</fullName>
    </recommendedName>
</protein>
<reference evidence="9 10" key="1">
    <citation type="submission" date="2024-01" db="EMBL/GenBank/DDBJ databases">
        <title>The genomes of 5 underutilized Papilionoideae crops provide insights into root nodulation and disease resistance.</title>
        <authorList>
            <person name="Yuan L."/>
        </authorList>
    </citation>
    <scope>NUCLEOTIDE SEQUENCE [LARGE SCALE GENOMIC DNA]</scope>
    <source>
        <strain evidence="9">LY-2023</strain>
        <tissue evidence="9">Leaf</tissue>
    </source>
</reference>
<evidence type="ECO:0000256" key="5">
    <source>
        <dbReference type="ARBA" id="ARBA00023043"/>
    </source>
</evidence>
<dbReference type="PANTHER" id="PTHR24186">
    <property type="entry name" value="PROTEIN PHOSPHATASE 1 REGULATORY SUBUNIT"/>
    <property type="match status" value="1"/>
</dbReference>
<evidence type="ECO:0000256" key="1">
    <source>
        <dbReference type="ARBA" id="ARBA00004141"/>
    </source>
</evidence>
<evidence type="ECO:0000256" key="4">
    <source>
        <dbReference type="ARBA" id="ARBA00022989"/>
    </source>
</evidence>
<dbReference type="GO" id="GO:0005886">
    <property type="term" value="C:plasma membrane"/>
    <property type="evidence" value="ECO:0007669"/>
    <property type="project" value="TreeGrafter"/>
</dbReference>
<sequence>MEINSLNERGMSPLDVIMLFGSEANDFEIYTTLMEAGAKRGKNIGNNTEIRVNIHNVIPPGNTTTATHEESNEATRLQEWPRLEKLEELFGYKPDRDSINDVRGALLTVAALMAAATYQFVLSPPGGLWQDDQGEQIAGKSIAATKRGSWFVVLILLNSMGFFSSLHMICYLTVKFPLQYPMLVLLSSISFMYSASIKDLVPSNSGSYSVVGVTIFSGYIIPLMPSIIRRLRCWRQAS</sequence>
<proteinExistence type="predicted"/>
<evidence type="ECO:0000259" key="8">
    <source>
        <dbReference type="Pfam" id="PF13962"/>
    </source>
</evidence>
<evidence type="ECO:0000313" key="10">
    <source>
        <dbReference type="Proteomes" id="UP001359559"/>
    </source>
</evidence>
<evidence type="ECO:0000256" key="7">
    <source>
        <dbReference type="SAM" id="Phobius"/>
    </source>
</evidence>
<comment type="caution">
    <text evidence="9">The sequence shown here is derived from an EMBL/GenBank/DDBJ whole genome shotgun (WGS) entry which is preliminary data.</text>
</comment>
<feature type="transmembrane region" description="Helical" evidence="7">
    <location>
        <begin position="208"/>
        <end position="228"/>
    </location>
</feature>
<keyword evidence="5" id="KW-0040">ANK repeat</keyword>
<keyword evidence="3" id="KW-0677">Repeat</keyword>
<evidence type="ECO:0000256" key="3">
    <source>
        <dbReference type="ARBA" id="ARBA00022737"/>
    </source>
</evidence>
<keyword evidence="2 7" id="KW-0812">Transmembrane</keyword>
<feature type="domain" description="PGG" evidence="8">
    <location>
        <begin position="99"/>
        <end position="176"/>
    </location>
</feature>
<comment type="subcellular location">
    <subcellularLocation>
        <location evidence="1">Membrane</location>
        <topology evidence="1">Multi-pass membrane protein</topology>
    </subcellularLocation>
</comment>
<dbReference type="EMBL" id="JAYKXN010000006">
    <property type="protein sequence ID" value="KAK7280345.1"/>
    <property type="molecule type" value="Genomic_DNA"/>
</dbReference>
<evidence type="ECO:0000256" key="2">
    <source>
        <dbReference type="ARBA" id="ARBA00022692"/>
    </source>
</evidence>